<keyword evidence="2" id="KW-0372">Hormone</keyword>
<name>A0A3B6EE28_WHEAT</name>
<dbReference type="Gramene" id="TraesARI3A03G01377740.1">
    <property type="protein sequence ID" value="TraesARI3A03G01377740.1.CDS1"/>
    <property type="gene ID" value="TraesARI3A03G01377740"/>
</dbReference>
<evidence type="ECO:0000256" key="5">
    <source>
        <dbReference type="SAM" id="SignalP"/>
    </source>
</evidence>
<dbReference type="RefSeq" id="XP_044336885.1">
    <property type="nucleotide sequence ID" value="XM_044480950.1"/>
</dbReference>
<comment type="similarity">
    <text evidence="1">Belongs to the plant rapid alkalinization factor (RALF) family.</text>
</comment>
<keyword evidence="7" id="KW-1185">Reference proteome</keyword>
<dbReference type="Gramene" id="TraesCS3A02G141000.1">
    <property type="protein sequence ID" value="TraesCS3A02G141000.1.cds1"/>
    <property type="gene ID" value="TraesCS3A02G141000"/>
</dbReference>
<keyword evidence="3 5" id="KW-0732">Signal</keyword>
<protein>
    <submittedName>
        <fullName evidence="6">Uncharacterized protein</fullName>
    </submittedName>
</protein>
<dbReference type="Gramene" id="TraesJAG3A03G01367030.1">
    <property type="protein sequence ID" value="TraesJAG3A03G01367030.1.CDS1"/>
    <property type="gene ID" value="TraesJAG3A03G01367030"/>
</dbReference>
<evidence type="ECO:0000313" key="7">
    <source>
        <dbReference type="Proteomes" id="UP000019116"/>
    </source>
</evidence>
<dbReference type="Gramene" id="TraesCS3A03G0325300.1">
    <property type="protein sequence ID" value="TraesCS3A03G0325300.1.CDS1"/>
    <property type="gene ID" value="TraesCS3A03G0325300"/>
</dbReference>
<dbReference type="Gramene" id="TraesRN3A0100328900.1">
    <property type="protein sequence ID" value="TraesRN3A0100328900.1"/>
    <property type="gene ID" value="TraesRN3A0100328900"/>
</dbReference>
<sequence length="77" mass="7868">MGKVMSMRLALVVLVLASLVLAAQEADGARPASTDGVISYGALLRGNGANTSDASVRPSAVANSYTRGCSKINRCRG</sequence>
<dbReference type="Gramene" id="TraesROB_scaffold_004518_01G000300.1">
    <property type="protein sequence ID" value="TraesROB_scaffold_004518_01G000300.1"/>
    <property type="gene ID" value="TraesROB_scaffold_004518_01G000300"/>
</dbReference>
<dbReference type="GeneID" id="123058128"/>
<dbReference type="Gramene" id="TraesNOR3A03G01377850.1">
    <property type="protein sequence ID" value="TraesNOR3A03G01377850.1.CDS1"/>
    <property type="gene ID" value="TraesNOR3A03G01377850"/>
</dbReference>
<reference evidence="6" key="1">
    <citation type="submission" date="2018-08" db="EMBL/GenBank/DDBJ databases">
        <authorList>
            <person name="Rossello M."/>
        </authorList>
    </citation>
    <scope>NUCLEOTIDE SEQUENCE [LARGE SCALE GENOMIC DNA]</scope>
    <source>
        <strain evidence="6">cv. Chinese Spring</strain>
    </source>
</reference>
<dbReference type="Gramene" id="TraesSTA3A03G01349250.1">
    <property type="protein sequence ID" value="TraesSTA3A03G01349250.1.CDS1"/>
    <property type="gene ID" value="TraesSTA3A03G01349250"/>
</dbReference>
<evidence type="ECO:0000313" key="6">
    <source>
        <dbReference type="EnsemblPlants" id="TraesCS3A02G141000.1.cds1"/>
    </source>
</evidence>
<dbReference type="Gramene" id="TraesCLE_scaffold_106335_01G000200.1">
    <property type="protein sequence ID" value="TraesCLE_scaffold_106335_01G000200.1"/>
    <property type="gene ID" value="TraesCLE_scaffold_106335_01G000200"/>
</dbReference>
<reference evidence="6" key="2">
    <citation type="submission" date="2018-10" db="UniProtKB">
        <authorList>
            <consortium name="EnsemblPlants"/>
        </authorList>
    </citation>
    <scope>IDENTIFICATION</scope>
</reference>
<organism evidence="6">
    <name type="scientific">Triticum aestivum</name>
    <name type="common">Wheat</name>
    <dbReference type="NCBI Taxonomy" id="4565"/>
    <lineage>
        <taxon>Eukaryota</taxon>
        <taxon>Viridiplantae</taxon>
        <taxon>Streptophyta</taxon>
        <taxon>Embryophyta</taxon>
        <taxon>Tracheophyta</taxon>
        <taxon>Spermatophyta</taxon>
        <taxon>Magnoliopsida</taxon>
        <taxon>Liliopsida</taxon>
        <taxon>Poales</taxon>
        <taxon>Poaceae</taxon>
        <taxon>BOP clade</taxon>
        <taxon>Pooideae</taxon>
        <taxon>Triticodae</taxon>
        <taxon>Triticeae</taxon>
        <taxon>Triticinae</taxon>
        <taxon>Triticum</taxon>
    </lineage>
</organism>
<dbReference type="Gramene" id="TraesSYM3A03G01379180.1">
    <property type="protein sequence ID" value="TraesSYM3A03G01379180.1.CDS1"/>
    <property type="gene ID" value="TraesSYM3A03G01379180"/>
</dbReference>
<dbReference type="OrthoDB" id="676993at2759"/>
<dbReference type="Gramene" id="TraesPARA_EIv1.0_0801910.1">
    <property type="protein sequence ID" value="TraesPARA_EIv1.0_0801910.1.CDS1"/>
    <property type="gene ID" value="TraesPARA_EIv1.0_0801910"/>
</dbReference>
<dbReference type="Pfam" id="PF05498">
    <property type="entry name" value="RALF"/>
    <property type="match status" value="1"/>
</dbReference>
<feature type="chain" id="PRO_5043173247" evidence="5">
    <location>
        <begin position="23"/>
        <end position="77"/>
    </location>
</feature>
<dbReference type="Gramene" id="TraesLDM3A03G01360130.1">
    <property type="protein sequence ID" value="TraesLDM3A03G01360130.1.CDS1"/>
    <property type="gene ID" value="TraesLDM3A03G01360130"/>
</dbReference>
<evidence type="ECO:0000256" key="3">
    <source>
        <dbReference type="ARBA" id="ARBA00022729"/>
    </source>
</evidence>
<dbReference type="Proteomes" id="UP000019116">
    <property type="component" value="Chromosome 3A"/>
</dbReference>
<dbReference type="GO" id="GO:0019722">
    <property type="term" value="P:calcium-mediated signaling"/>
    <property type="evidence" value="ECO:0000318"/>
    <property type="project" value="GO_Central"/>
</dbReference>
<gene>
    <name evidence="6" type="primary">LOC123058128</name>
</gene>
<evidence type="ECO:0000256" key="4">
    <source>
        <dbReference type="ARBA" id="ARBA00023157"/>
    </source>
</evidence>
<dbReference type="EnsemblPlants" id="TraesCS3A02G141000.1">
    <property type="protein sequence ID" value="TraesCS3A02G141000.1.cds1"/>
    <property type="gene ID" value="TraesCS3A02G141000"/>
</dbReference>
<evidence type="ECO:0000256" key="1">
    <source>
        <dbReference type="ARBA" id="ARBA00009178"/>
    </source>
</evidence>
<evidence type="ECO:0000256" key="2">
    <source>
        <dbReference type="ARBA" id="ARBA00022702"/>
    </source>
</evidence>
<dbReference type="GO" id="GO:0005179">
    <property type="term" value="F:hormone activity"/>
    <property type="evidence" value="ECO:0007669"/>
    <property type="project" value="UniProtKB-KW"/>
</dbReference>
<accession>A0A3B6EE28</accession>
<proteinExistence type="inferred from homology"/>
<dbReference type="AlphaFoldDB" id="A0A3B6EE28"/>
<dbReference type="Gramene" id="TraesWEE_scaffold_001349_01G000300.1">
    <property type="protein sequence ID" value="TraesWEE_scaffold_001349_01G000300.1"/>
    <property type="gene ID" value="TraesWEE_scaffold_001349_01G000300"/>
</dbReference>
<dbReference type="InterPro" id="IPR008801">
    <property type="entry name" value="RALF"/>
</dbReference>
<dbReference type="Gramene" id="TraesJUL3A03G01369410.1">
    <property type="protein sequence ID" value="TraesJUL3A03G01369410.1.CDS1"/>
    <property type="gene ID" value="TraesJUL3A03G01369410"/>
</dbReference>
<feature type="signal peptide" evidence="5">
    <location>
        <begin position="1"/>
        <end position="22"/>
    </location>
</feature>
<dbReference type="Gramene" id="TraesMAC3A03G01355930.1">
    <property type="protein sequence ID" value="TraesMAC3A03G01355930.1.CDS1"/>
    <property type="gene ID" value="TraesMAC3A03G01355930"/>
</dbReference>
<dbReference type="Gramene" id="TraesLAC3A03G01301490.1">
    <property type="protein sequence ID" value="TraesLAC3A03G01301490.1.CDS1"/>
    <property type="gene ID" value="TraesLAC3A03G01301490"/>
</dbReference>
<dbReference type="Gramene" id="TraesCAD_scaffold_023340_01G000400.1">
    <property type="protein sequence ID" value="TraesCAD_scaffold_023340_01G000400.1"/>
    <property type="gene ID" value="TraesCAD_scaffold_023340_01G000400"/>
</dbReference>
<keyword evidence="4" id="KW-1015">Disulfide bond</keyword>